<dbReference type="PANTHER" id="PTHR19963:SF30">
    <property type="entry name" value="ENDONUCLEASE_EXONUCLEASE_PHOSPHATASE DOMAIN-CONTAINING PROTEIN"/>
    <property type="match status" value="1"/>
</dbReference>
<dbReference type="Gene3D" id="4.10.60.10">
    <property type="entry name" value="Zinc finger, CCHC-type"/>
    <property type="match status" value="1"/>
</dbReference>
<feature type="compositionally biased region" description="Polar residues" evidence="2">
    <location>
        <begin position="344"/>
        <end position="357"/>
    </location>
</feature>
<accession>A0ABD0M070</accession>
<reference evidence="4 5" key="1">
    <citation type="journal article" date="2023" name="Sci. Data">
        <title>Genome assembly of the Korean intertidal mud-creeper Batillaria attramentaria.</title>
        <authorList>
            <person name="Patra A.K."/>
            <person name="Ho P.T."/>
            <person name="Jun S."/>
            <person name="Lee S.J."/>
            <person name="Kim Y."/>
            <person name="Won Y.J."/>
        </authorList>
    </citation>
    <scope>NUCLEOTIDE SEQUENCE [LARGE SCALE GENOMIC DNA]</scope>
    <source>
        <strain evidence="4">Wonlab-2016</strain>
    </source>
</reference>
<evidence type="ECO:0000313" key="4">
    <source>
        <dbReference type="EMBL" id="KAK7505280.1"/>
    </source>
</evidence>
<dbReference type="SUPFAM" id="SSF57756">
    <property type="entry name" value="Retrovirus zinc finger-like domains"/>
    <property type="match status" value="1"/>
</dbReference>
<dbReference type="PROSITE" id="PS50158">
    <property type="entry name" value="ZF_CCHC"/>
    <property type="match status" value="1"/>
</dbReference>
<comment type="caution">
    <text evidence="4">The sequence shown here is derived from an EMBL/GenBank/DDBJ whole genome shotgun (WGS) entry which is preliminary data.</text>
</comment>
<evidence type="ECO:0000256" key="2">
    <source>
        <dbReference type="SAM" id="MobiDB-lite"/>
    </source>
</evidence>
<dbReference type="InterPro" id="IPR005162">
    <property type="entry name" value="Retrotrans_gag_dom"/>
</dbReference>
<dbReference type="PANTHER" id="PTHR19963">
    <property type="entry name" value="CCHC-TYPE DOMAIN-CONTAINING PROTEIN"/>
    <property type="match status" value="1"/>
</dbReference>
<dbReference type="GO" id="GO:0008270">
    <property type="term" value="F:zinc ion binding"/>
    <property type="evidence" value="ECO:0007669"/>
    <property type="project" value="UniProtKB-KW"/>
</dbReference>
<dbReference type="Gene3D" id="1.10.4020.10">
    <property type="entry name" value="DNA breaking-rejoining enzymes"/>
    <property type="match status" value="1"/>
</dbReference>
<dbReference type="Pfam" id="PF03732">
    <property type="entry name" value="Retrotrans_gag"/>
    <property type="match status" value="1"/>
</dbReference>
<dbReference type="SMART" id="SM00343">
    <property type="entry name" value="ZnF_C2HC"/>
    <property type="match status" value="1"/>
</dbReference>
<proteinExistence type="predicted"/>
<dbReference type="InterPro" id="IPR001878">
    <property type="entry name" value="Znf_CCHC"/>
</dbReference>
<keyword evidence="5" id="KW-1185">Reference proteome</keyword>
<keyword evidence="1" id="KW-0863">Zinc-finger</keyword>
<feature type="compositionally biased region" description="Low complexity" evidence="2">
    <location>
        <begin position="44"/>
        <end position="64"/>
    </location>
</feature>
<sequence>MGAILCFLKFLAPRWLVDRPVSGKPEVVRRRKSSSDRSRRSSRRTVVTSDETNDGSSSSSCSSRCWRNRSRLNQGRTTAVNTSSFMNGSSFSQRRERIPEIFNGTKSDSLKDWLCHFETCSRWNSWDYAEKGVNLAMSLRGPAQQVLGELSPSDLEDFDSIKAALERRFDPAEKENLHRVEFRSRMKKKDESVAEYGFALNRIATHAYPRMPAEARETIVIDQFVNGLPSRDLRRHVQFHHPSTVHEAMALVSEFESFGERFEGRKPEDSEKLGVRNLSEGEADLAKAFKDLGDRLASEIQKLTKGSNRQQNRSGVQCYKCKEKVHYARQCPMADTNRGDRNGPQGSPNENAPPQGN</sequence>
<name>A0ABD0M070_9CAEN</name>
<evidence type="ECO:0000256" key="1">
    <source>
        <dbReference type="PROSITE-ProRule" id="PRU00047"/>
    </source>
</evidence>
<feature type="region of interest" description="Disordered" evidence="2">
    <location>
        <begin position="26"/>
        <end position="64"/>
    </location>
</feature>
<dbReference type="Proteomes" id="UP001519460">
    <property type="component" value="Unassembled WGS sequence"/>
</dbReference>
<feature type="domain" description="CCHC-type" evidence="3">
    <location>
        <begin position="318"/>
        <end position="332"/>
    </location>
</feature>
<dbReference type="AlphaFoldDB" id="A0ABD0M070"/>
<evidence type="ECO:0000313" key="5">
    <source>
        <dbReference type="Proteomes" id="UP001519460"/>
    </source>
</evidence>
<protein>
    <recommendedName>
        <fullName evidence="3">CCHC-type domain-containing protein</fullName>
    </recommendedName>
</protein>
<keyword evidence="1" id="KW-0862">Zinc</keyword>
<dbReference type="EMBL" id="JACVVK020000011">
    <property type="protein sequence ID" value="KAK7505280.1"/>
    <property type="molecule type" value="Genomic_DNA"/>
</dbReference>
<organism evidence="4 5">
    <name type="scientific">Batillaria attramentaria</name>
    <dbReference type="NCBI Taxonomy" id="370345"/>
    <lineage>
        <taxon>Eukaryota</taxon>
        <taxon>Metazoa</taxon>
        <taxon>Spiralia</taxon>
        <taxon>Lophotrochozoa</taxon>
        <taxon>Mollusca</taxon>
        <taxon>Gastropoda</taxon>
        <taxon>Caenogastropoda</taxon>
        <taxon>Sorbeoconcha</taxon>
        <taxon>Cerithioidea</taxon>
        <taxon>Batillariidae</taxon>
        <taxon>Batillaria</taxon>
    </lineage>
</organism>
<gene>
    <name evidence="4" type="ORF">BaRGS_00003442</name>
</gene>
<dbReference type="InterPro" id="IPR036875">
    <property type="entry name" value="Znf_CCHC_sf"/>
</dbReference>
<evidence type="ECO:0000259" key="3">
    <source>
        <dbReference type="PROSITE" id="PS50158"/>
    </source>
</evidence>
<keyword evidence="1" id="KW-0479">Metal-binding</keyword>
<dbReference type="InterPro" id="IPR038269">
    <property type="entry name" value="SCAN_sf"/>
</dbReference>
<feature type="region of interest" description="Disordered" evidence="2">
    <location>
        <begin position="331"/>
        <end position="357"/>
    </location>
</feature>